<keyword evidence="2" id="KW-1185">Reference proteome</keyword>
<dbReference type="AlphaFoldDB" id="A0A7L9FJV5"/>
<proteinExistence type="predicted"/>
<dbReference type="Proteomes" id="UP000594121">
    <property type="component" value="Chromosome"/>
</dbReference>
<protein>
    <submittedName>
        <fullName evidence="1">Uncharacterized protein</fullName>
    </submittedName>
</protein>
<evidence type="ECO:0000313" key="1">
    <source>
        <dbReference type="EMBL" id="QOJ79652.1"/>
    </source>
</evidence>
<dbReference type="KEGG" id="thel:IG193_04140"/>
<dbReference type="GeneID" id="59149058"/>
<reference evidence="1 2" key="1">
    <citation type="submission" date="2020-10" db="EMBL/GenBank/DDBJ databases">
        <title>Thermofilum lucidum 3507LT sp. nov. a novel member of Thermofilaceae family isolated from Chile hot spring, and proposal of description order Thermofilales.</title>
        <authorList>
            <person name="Zayulina K.S."/>
            <person name="Elcheninov A.G."/>
            <person name="Toshchakov S.V."/>
            <person name="Kublanov I.V."/>
        </authorList>
    </citation>
    <scope>NUCLEOTIDE SEQUENCE [LARGE SCALE GENOMIC DNA]</scope>
    <source>
        <strain evidence="1 2">3507LT</strain>
    </source>
</reference>
<organism evidence="1 2">
    <name type="scientific">Infirmifilum lucidum</name>
    <dbReference type="NCBI Taxonomy" id="2776706"/>
    <lineage>
        <taxon>Archaea</taxon>
        <taxon>Thermoproteota</taxon>
        <taxon>Thermoprotei</taxon>
        <taxon>Thermofilales</taxon>
        <taxon>Thermofilaceae</taxon>
        <taxon>Infirmifilum</taxon>
    </lineage>
</organism>
<dbReference type="EMBL" id="CP062310">
    <property type="protein sequence ID" value="QOJ79652.1"/>
    <property type="molecule type" value="Genomic_DNA"/>
</dbReference>
<accession>A0A7L9FJV5</accession>
<evidence type="ECO:0000313" key="2">
    <source>
        <dbReference type="Proteomes" id="UP000594121"/>
    </source>
</evidence>
<gene>
    <name evidence="1" type="ORF">IG193_04140</name>
</gene>
<dbReference type="RefSeq" id="WP_192819624.1">
    <property type="nucleotide sequence ID" value="NZ_CP062310.1"/>
</dbReference>
<dbReference type="InParanoid" id="A0A7L9FJV5"/>
<sequence>MNRQTLSILLFLAGLLLNGYSTLLTHALFTASLIVSAQDLYKWVVYLFYGGCPLSPLKCLENACYSDEQARRCGYLGFEVLDCRHGCYDLDEREYWARSLTLMSVAFTSGGEYIFVVKQGKMFIIAKRCASSHGDVVSELLRAREVLERGLELAGCSARRLKAVEVKNILRPDFLKTAKVNMLRVFGTVALTAALATRFPPLYVLLGLELVALSDLRSEIYTVSQEGRERVYGLNESTVTFTYPSLRDVFTRARTNYLIAQSLSYLAVKLEPAPWDVASGLDAQAYRSYEFGTALDKLSIIHKSQKYFLASRRKWERREPVFLATGLLMATPETAHVYERMGLRFKPDIFALKTLE</sequence>
<name>A0A7L9FJV5_9CREN</name>